<dbReference type="Gene3D" id="3.30.420.10">
    <property type="entry name" value="Ribonuclease H-like superfamily/Ribonuclease H"/>
    <property type="match status" value="1"/>
</dbReference>
<dbReference type="InterPro" id="IPR036397">
    <property type="entry name" value="RNaseH_sf"/>
</dbReference>
<dbReference type="InterPro" id="IPR012337">
    <property type="entry name" value="RNaseH-like_sf"/>
</dbReference>
<accession>A1HRW2</accession>
<gene>
    <name evidence="2" type="ORF">TcarDRAFT_0972</name>
</gene>
<evidence type="ECO:0000313" key="2">
    <source>
        <dbReference type="EMBL" id="EAX47283.1"/>
    </source>
</evidence>
<dbReference type="PROSITE" id="PS50994">
    <property type="entry name" value="INTEGRASE"/>
    <property type="match status" value="1"/>
</dbReference>
<sequence>MHPQNPQKKLRTYLVAFIDDASRLICHGQFYLEQKLPVLEDCFRKAILKRGIPEGVYIDNGKIFISRWFRLASAKLGIRHITAAPYSPEAKGKIERLNRTVEEFLAEVSLNKPKTLEELNKAFAAWVEEGYNHRPHSALDGQTPAERFQSDVNPIRFATHEECRDAFLWEETHLTICSCFIDCLIIL</sequence>
<reference evidence="2 3" key="2">
    <citation type="submission" date="2007-01" db="EMBL/GenBank/DDBJ databases">
        <title>Sequencing of the draft genome and assembly of Thermosinus carboxydivorans Nor1.</title>
        <authorList>
            <consortium name="US DOE Joint Genome Institute (JGI-PGF)"/>
            <person name="Copeland A."/>
            <person name="Lucas S."/>
            <person name="Lapidus A."/>
            <person name="Barry K."/>
            <person name="Glavina del Rio T."/>
            <person name="Dalin E."/>
            <person name="Tice H."/>
            <person name="Bruce D."/>
            <person name="Pitluck S."/>
            <person name="Richardson P."/>
        </authorList>
    </citation>
    <scope>NUCLEOTIDE SEQUENCE [LARGE SCALE GENOMIC DNA]</scope>
    <source>
        <strain evidence="2 3">Nor1</strain>
    </source>
</reference>
<evidence type="ECO:0000313" key="3">
    <source>
        <dbReference type="Proteomes" id="UP000005139"/>
    </source>
</evidence>
<protein>
    <submittedName>
        <fullName evidence="2">Integrase, catalytic region</fullName>
    </submittedName>
</protein>
<dbReference type="GO" id="GO:0015074">
    <property type="term" value="P:DNA integration"/>
    <property type="evidence" value="ECO:0007669"/>
    <property type="project" value="InterPro"/>
</dbReference>
<dbReference type="GO" id="GO:0003676">
    <property type="term" value="F:nucleic acid binding"/>
    <property type="evidence" value="ECO:0007669"/>
    <property type="project" value="InterPro"/>
</dbReference>
<dbReference type="eggNOG" id="COG2801">
    <property type="taxonomic scope" value="Bacteria"/>
</dbReference>
<reference evidence="2 3" key="1">
    <citation type="submission" date="2007-01" db="EMBL/GenBank/DDBJ databases">
        <title>Annotation of the draft genome assembly of Thermosinus carboxydivorans Nor1.</title>
        <authorList>
            <consortium name="US DOE Joint Genome Institute (JGI-ORNL)"/>
            <person name="Larimer F."/>
            <person name="Land M."/>
            <person name="Hauser L."/>
        </authorList>
    </citation>
    <scope>NUCLEOTIDE SEQUENCE [LARGE SCALE GENOMIC DNA]</scope>
    <source>
        <strain evidence="2 3">Nor1</strain>
    </source>
</reference>
<keyword evidence="3" id="KW-1185">Reference proteome</keyword>
<dbReference type="SUPFAM" id="SSF53098">
    <property type="entry name" value="Ribonuclease H-like"/>
    <property type="match status" value="1"/>
</dbReference>
<dbReference type="AlphaFoldDB" id="A1HRW2"/>
<feature type="domain" description="Integrase catalytic" evidence="1">
    <location>
        <begin position="1"/>
        <end position="152"/>
    </location>
</feature>
<dbReference type="PANTHER" id="PTHR35004:SF6">
    <property type="entry name" value="TRANSPOSASE"/>
    <property type="match status" value="1"/>
</dbReference>
<evidence type="ECO:0000259" key="1">
    <source>
        <dbReference type="PROSITE" id="PS50994"/>
    </source>
</evidence>
<dbReference type="Pfam" id="PF13683">
    <property type="entry name" value="rve_3"/>
    <property type="match status" value="1"/>
</dbReference>
<proteinExistence type="predicted"/>
<dbReference type="InterPro" id="IPR001584">
    <property type="entry name" value="Integrase_cat-core"/>
</dbReference>
<comment type="caution">
    <text evidence="2">The sequence shown here is derived from an EMBL/GenBank/DDBJ whole genome shotgun (WGS) entry which is preliminary data.</text>
</comment>
<dbReference type="PANTHER" id="PTHR35004">
    <property type="entry name" value="TRANSPOSASE RV3428C-RELATED"/>
    <property type="match status" value="1"/>
</dbReference>
<dbReference type="EMBL" id="AAWL01000012">
    <property type="protein sequence ID" value="EAX47283.1"/>
    <property type="molecule type" value="Genomic_DNA"/>
</dbReference>
<name>A1HRW2_9FIRM</name>
<dbReference type="Proteomes" id="UP000005139">
    <property type="component" value="Unassembled WGS sequence"/>
</dbReference>
<organism evidence="2 3">
    <name type="scientific">Thermosinus carboxydivorans Nor1</name>
    <dbReference type="NCBI Taxonomy" id="401526"/>
    <lineage>
        <taxon>Bacteria</taxon>
        <taxon>Bacillati</taxon>
        <taxon>Bacillota</taxon>
        <taxon>Negativicutes</taxon>
        <taxon>Selenomonadales</taxon>
        <taxon>Sporomusaceae</taxon>
        <taxon>Thermosinus</taxon>
    </lineage>
</organism>